<protein>
    <recommendedName>
        <fullName evidence="3">Phospholipase B-like</fullName>
    </recommendedName>
</protein>
<evidence type="ECO:0000313" key="2">
    <source>
        <dbReference type="EMBL" id="CAD9077513.1"/>
    </source>
</evidence>
<dbReference type="EMBL" id="HBGD01000924">
    <property type="protein sequence ID" value="CAD9077513.1"/>
    <property type="molecule type" value="Transcribed_RNA"/>
</dbReference>
<proteinExistence type="predicted"/>
<evidence type="ECO:0000256" key="1">
    <source>
        <dbReference type="SAM" id="SignalP"/>
    </source>
</evidence>
<organism evidence="2">
    <name type="scientific">Percolomonas cosmopolitus</name>
    <dbReference type="NCBI Taxonomy" id="63605"/>
    <lineage>
        <taxon>Eukaryota</taxon>
        <taxon>Discoba</taxon>
        <taxon>Heterolobosea</taxon>
        <taxon>Tetramitia</taxon>
        <taxon>Eutetramitia</taxon>
        <taxon>Percolomonadidae</taxon>
        <taxon>Percolomonas</taxon>
    </lineage>
</organism>
<gene>
    <name evidence="2" type="ORF">PCOS0759_LOCUS745</name>
</gene>
<evidence type="ECO:0008006" key="3">
    <source>
        <dbReference type="Google" id="ProtNLM"/>
    </source>
</evidence>
<sequence>MKLTHLSILLILTIFFAAARADQFFDGDLWSKYRVALIQILQSQFPALADGLNIGKSTFHVVATPEEAAWHQDRFDLNENFAKYAIKHDATFDYIGTTSDHEVPRLYERMIMKCNNPQAFQKFRSAQTEAYPSHGVTKSYPWHETKTTLASFVAQTSGKPDGSVRFIVESSKGQTSINSPWEQTTGPIVHAGSFVKDFKSGTDDDDLLDMDLSGDDDTFLFRRSRRAPTPVPITTITVKSEKFKVDFQAKGLQGITIAPGAWFDKTFIAQNAGNLQEFFGKGGKMPIIPKIVWVAQNPHVVVELSESEWQKFQHSWNSPSTVGMSIGGTFFRTSHFKQKMTDDDDVKESAKAFYLNEDNAPFHADVATFTVVNADDDVAVVMDEQTAEADDHTDLLTMNDDINTDEDTFLFRRRRRSPPPPPPPPVIVHEKVYRAEFRSTDPRPQIIAVTGEILP</sequence>
<feature type="chain" id="PRO_5031260988" description="Phospholipase B-like" evidence="1">
    <location>
        <begin position="22"/>
        <end position="455"/>
    </location>
</feature>
<keyword evidence="1" id="KW-0732">Signal</keyword>
<dbReference type="AlphaFoldDB" id="A0A7S1KNB6"/>
<feature type="signal peptide" evidence="1">
    <location>
        <begin position="1"/>
        <end position="21"/>
    </location>
</feature>
<reference evidence="2" key="1">
    <citation type="submission" date="2021-01" db="EMBL/GenBank/DDBJ databases">
        <authorList>
            <person name="Corre E."/>
            <person name="Pelletier E."/>
            <person name="Niang G."/>
            <person name="Scheremetjew M."/>
            <person name="Finn R."/>
            <person name="Kale V."/>
            <person name="Holt S."/>
            <person name="Cochrane G."/>
            <person name="Meng A."/>
            <person name="Brown T."/>
            <person name="Cohen L."/>
        </authorList>
    </citation>
    <scope>NUCLEOTIDE SEQUENCE</scope>
    <source>
        <strain evidence="2">WS</strain>
    </source>
</reference>
<name>A0A7S1KNB6_9EUKA</name>
<accession>A0A7S1KNB6</accession>